<feature type="domain" description="N-acetyltransferase" evidence="3">
    <location>
        <begin position="21"/>
        <end position="178"/>
    </location>
</feature>
<reference evidence="5" key="1">
    <citation type="submission" date="2016-09" db="EMBL/GenBank/DDBJ databases">
        <authorList>
            <person name="Varghese N."/>
            <person name="Submissions S."/>
        </authorList>
    </citation>
    <scope>NUCLEOTIDE SEQUENCE [LARGE SCALE GENOMIC DNA]</scope>
    <source>
        <strain evidence="5">ANC 4466</strain>
    </source>
</reference>
<dbReference type="InterPro" id="IPR000182">
    <property type="entry name" value="GNAT_dom"/>
</dbReference>
<keyword evidence="1 4" id="KW-0808">Transferase</keyword>
<dbReference type="GO" id="GO:0016747">
    <property type="term" value="F:acyltransferase activity, transferring groups other than amino-acyl groups"/>
    <property type="evidence" value="ECO:0007669"/>
    <property type="project" value="InterPro"/>
</dbReference>
<gene>
    <name evidence="4" type="ORF">SAMN05421731_1223</name>
</gene>
<evidence type="ECO:0000259" key="3">
    <source>
        <dbReference type="PROSITE" id="PS51186"/>
    </source>
</evidence>
<dbReference type="OrthoDB" id="6703393at2"/>
<accession>A0A240EE28</accession>
<dbReference type="PROSITE" id="PS51186">
    <property type="entry name" value="GNAT"/>
    <property type="match status" value="1"/>
</dbReference>
<protein>
    <submittedName>
        <fullName evidence="4">Acetyltransferase (GNAT) family protein</fullName>
    </submittedName>
</protein>
<dbReference type="AlphaFoldDB" id="A0A240EE28"/>
<keyword evidence="5" id="KW-1185">Reference proteome</keyword>
<keyword evidence="2" id="KW-0012">Acyltransferase</keyword>
<organism evidence="4 5">
    <name type="scientific">Acinetobacter puyangensis</name>
    <dbReference type="NCBI Taxonomy" id="1096779"/>
    <lineage>
        <taxon>Bacteria</taxon>
        <taxon>Pseudomonadati</taxon>
        <taxon>Pseudomonadota</taxon>
        <taxon>Gammaproteobacteria</taxon>
        <taxon>Moraxellales</taxon>
        <taxon>Moraxellaceae</taxon>
        <taxon>Acinetobacter</taxon>
    </lineage>
</organism>
<dbReference type="SUPFAM" id="SSF55729">
    <property type="entry name" value="Acyl-CoA N-acyltransferases (Nat)"/>
    <property type="match status" value="1"/>
</dbReference>
<dbReference type="PANTHER" id="PTHR43877">
    <property type="entry name" value="AMINOALKYLPHOSPHONATE N-ACETYLTRANSFERASE-RELATED-RELATED"/>
    <property type="match status" value="1"/>
</dbReference>
<evidence type="ECO:0000313" key="5">
    <source>
        <dbReference type="Proteomes" id="UP000219042"/>
    </source>
</evidence>
<dbReference type="Gene3D" id="3.40.630.30">
    <property type="match status" value="1"/>
</dbReference>
<dbReference type="Pfam" id="PF00583">
    <property type="entry name" value="Acetyltransf_1"/>
    <property type="match status" value="1"/>
</dbReference>
<evidence type="ECO:0000256" key="1">
    <source>
        <dbReference type="ARBA" id="ARBA00022679"/>
    </source>
</evidence>
<dbReference type="Proteomes" id="UP000219042">
    <property type="component" value="Unassembled WGS sequence"/>
</dbReference>
<dbReference type="RefSeq" id="WP_097080526.1">
    <property type="nucleotide sequence ID" value="NZ_BAABHT010000025.1"/>
</dbReference>
<dbReference type="InterPro" id="IPR050832">
    <property type="entry name" value="Bact_Acetyltransf"/>
</dbReference>
<dbReference type="CDD" id="cd04301">
    <property type="entry name" value="NAT_SF"/>
    <property type="match status" value="1"/>
</dbReference>
<proteinExistence type="predicted"/>
<dbReference type="EMBL" id="OANT01000022">
    <property type="protein sequence ID" value="SNX46942.1"/>
    <property type="molecule type" value="Genomic_DNA"/>
</dbReference>
<sequence length="180" mass="21065">MDTTSKFSLDASFDVKILSDDDFEEFPEIIDFVIASRQQLFPMLDHCQLPEDLLYFDDTFISTKSGCFIRIRSQQALVAVAGFKAYDFRFQHLNIQPNATVELVKLYVSPQYRRMGIAQYLVNELKTIARQRKINNLYLHTHPFLPGAQAFWLRQGFKLIHQDTDPIWRTLHMLYPLNAT</sequence>
<dbReference type="InterPro" id="IPR016181">
    <property type="entry name" value="Acyl_CoA_acyltransferase"/>
</dbReference>
<evidence type="ECO:0000313" key="4">
    <source>
        <dbReference type="EMBL" id="SNX46942.1"/>
    </source>
</evidence>
<name>A0A240EE28_9GAMM</name>
<evidence type="ECO:0000256" key="2">
    <source>
        <dbReference type="ARBA" id="ARBA00023315"/>
    </source>
</evidence>